<feature type="domain" description="RdRp catalytic" evidence="1">
    <location>
        <begin position="925"/>
        <end position="1110"/>
    </location>
</feature>
<dbReference type="InterPro" id="IPR007099">
    <property type="entry name" value="RNA-dir_pol_NSvirus"/>
</dbReference>
<organism evidence="2">
    <name type="scientific">Shayang Spider Virus 2</name>
    <dbReference type="NCBI Taxonomy" id="1608069"/>
    <lineage>
        <taxon>Viruses</taxon>
        <taxon>Riboviria</taxon>
    </lineage>
</organism>
<protein>
    <submittedName>
        <fullName evidence="2">RNA-dependent RNA polymerase</fullName>
    </submittedName>
</protein>
<gene>
    <name evidence="2" type="primary">L</name>
</gene>
<name>A0A0B5KTU5_9VIRU</name>
<reference evidence="2" key="2">
    <citation type="journal article" date="2015" name="Elife">
        <title>Unprecedented genomic diversity of RNA viruses in arthropods reveals the ancestry of negative-sense RNA viruses.</title>
        <authorList>
            <person name="Li C.X."/>
            <person name="Shi M."/>
            <person name="Tian J.H."/>
            <person name="Lin X.D."/>
            <person name="Kang Y.J."/>
            <person name="Chen L.J."/>
            <person name="Qin X.C."/>
            <person name="Xu J."/>
            <person name="Holmes E.C."/>
            <person name="Zhang Y.Z."/>
        </authorList>
    </citation>
    <scope>NUCLEOTIDE SEQUENCE</scope>
    <source>
        <strain evidence="2">SYZZ-3</strain>
    </source>
</reference>
<dbReference type="GO" id="GO:0006351">
    <property type="term" value="P:DNA-templated transcription"/>
    <property type="evidence" value="ECO:0007669"/>
    <property type="project" value="InterPro"/>
</dbReference>
<sequence>MDWFERTADLKVENDEEMEVPTINAKKQIELILASKEKAKRKGEVVDETEEELDVSVLTTLKETLTANLTGINAAQVMETLEFFRHNRFRDILLKGIKQPDKIIAKNDSKIRGILRDMYIEKFGNKIRPTWWNQTPDALIMRNGKYFVLEVAVSGSPNIVRRKKIEKYSQMTNDLNIDLIVKVHQDGNEMVDLDGQVVEDEYYMSILKTMDEVNEIIDGQGLRAQYERSRNSVRPMRKRDINIPDVFTELRPSMGGAVKEEELMMEIMRKSEDEQIFKKTTARRIQDGYSKASKKLREECDTNKPKNNSLNFLFSTERFGEGEKESEQVDRFLNMMDRSVNPQLKELASIARLCREEKIKRVTPREARICAPIMRKAKVKGFWEKDEEVKKKVGDRLKDPDLRKHMSWDPMNEDHIKKAMDVTENLTKMDKEYFTKNPILCPNADDASEVMKVGCDFANSILLQAQKTAGIGMCRFASQMGLKTLHSKGNQRYKLECWTGGFSANMFIKLPCEQPRVESSTIPFLSLSICREERNLIDLTDIMYKENIILDGEKVTLYISNPQRLVLRQMEQWINADLEAINLIALHSKPVENFQEDVKLFPIGHVTMFCLNQHLSLSYLLESLKNIGQSSLSDYSRIEEFIEDKLSAALKSPYEVLLWRNSLAWAIKLHSLKPKSRSVIISNDENEQILRSSTINIKFPSLFAIGEMYDLADIFNQISAPFMMRKKNQHDPIQGLTTLYGDVTKLQLDWDNGDKDVKVKDMTTKSKFTYDSRYIKAATNKAISDFYERQSTQIMMNYEDSGTFDSHGLIATNRGSRKPKPDQAGFLVSSTNIEESLEREHKTRVVDVAVEAVDEPPRFEFAQKEQKGKDRAIGITTFPYRCMLKCAEDLAKAHSKVLPNEAMNKGGELKIKIAQSKISQLIKNRIDDIEAGKATLLMLSADNTKHSEHDAVEKYILSWAMHRHLNSRERGLVRMVLEKMKERMIHLPKRIWNHYRKMIDDPFEENKEIAEFWKGGPAKRMPGGWVQGMFNNLSTKIHAEAQLYAIEVIRYALQRDVQMVGDVHSDDSWLALLISIEDGDNAEELHARALNVYYWCMQGAGFRLNLKKTVASVNTMEFLSRFYILGDQVSTYVKSGISIISPLPCRGPGIDMPSGLGKVMQYLRDGGWMCMTYMMCALVSEQINRLYSMGPGQINDPCRNGAAKRTNIPLGHGGFYSGTPLALMMWGPKIHNLGLLYRFERLTQLEKRFLFSALPLYKGDFTNIKDAIGRSIDGGWRGPVNNPNARRSVEKVKTKFKITDIEMAKKIIEDHPVLRYEKPRTHSLLMRYLRAMILDPDFAMGLEKATGIKTWLRIAQSVRGENWRTGNVVYDEKLEKERPEMVTLEKWFIEAYKTRVDPEIIDSFRTCFNNSGGRLMLLQEQTITFQGTSETERVPHSLKVIQPVPGEKAVTAGIGSLLMFRYDNKLYHEDGRINHLNPDWSGQLELLEEVVSALPEGLPVDQEIGVVQSILTQDKTYKIYASLPYYRTQSPTELLRVMYTYSFFPNLLTSVEFTSIPSSSYVSPTFRMHRRSDLRRACGYVIGLHKWFISSNEPEEFLLEKMREIQYKTDDGPMYLEDLIEEGLNSSALTRAMKDDLMVVKAYLENGIETPFTDEEIAQRFTQVQTNILDVEYSQVRLRNGDWEGYGRFSISMEPNLYTALELDGLIRYNRRKEYSGSLINGARIVSNHKNEAAVNIAINIFRNYLGRMSTQDFLHAFGVADCLDGLQLIGEVFHRRTFDENDKAKLIVWEYNPQEQAMIKRSKIINYHIDKNFNLIGTYPDSKRSDKLRKITVRRTWTWLQLPTQGISDWTNDDGEIVMRTYGSLMINFKELEIRKGIHQLAASPSIDFRDLLECVLLRGDYDEIKEGIMKKFTEGISNMRQMTDELKGGQLLMTVSQKREENDDLSDFMAKVQAIKEASPFDVNLYMKNNPVDSIEIEDEEDEPDLKAGTMVVIRYKGGQSLAYSMTLGFRMMFATSLNVYVKEDVVDSWPLLVALWRWIENKELELGDNGWERTEGEEYIFLNYFKTLVTMLECTTSFTYDDAPGKEDYLRAVESSTIVDEISETTKEGKIDKVGGIIERATRERKLLLYSEINMLIRKLQRHYESLRVSYASNNDMFNIFG</sequence>
<dbReference type="PROSITE" id="PS50525">
    <property type="entry name" value="RDRP_SSRNA_NEG_SEG"/>
    <property type="match status" value="1"/>
</dbReference>
<evidence type="ECO:0000259" key="1">
    <source>
        <dbReference type="PROSITE" id="PS50525"/>
    </source>
</evidence>
<dbReference type="GO" id="GO:0039694">
    <property type="term" value="P:viral RNA genome replication"/>
    <property type="evidence" value="ECO:0007669"/>
    <property type="project" value="InterPro"/>
</dbReference>
<keyword evidence="2" id="KW-0696">RNA-directed RNA polymerase</keyword>
<keyword evidence="2" id="KW-0808">Transferase</keyword>
<accession>A0A0B5KTU5</accession>
<reference evidence="2" key="1">
    <citation type="submission" date="2014-09" db="EMBL/GenBank/DDBJ databases">
        <authorList>
            <person name="Li C.-X."/>
            <person name="Shi M."/>
            <person name="Tian J.-H."/>
            <person name="Lin X.-D."/>
            <person name="Kang Y.-J."/>
            <person name="Qin X.-C."/>
            <person name="Chen L.-J."/>
            <person name="Xu J."/>
            <person name="Holmes E.C."/>
        </authorList>
    </citation>
    <scope>NUCLEOTIDE SEQUENCE</scope>
    <source>
        <strain evidence="2">SYZZ-3</strain>
    </source>
</reference>
<dbReference type="InterPro" id="IPR007322">
    <property type="entry name" value="RNA_pol_bunyavir"/>
</dbReference>
<evidence type="ECO:0000313" key="2">
    <source>
        <dbReference type="EMBL" id="AJG39247.1"/>
    </source>
</evidence>
<proteinExistence type="predicted"/>
<dbReference type="EMBL" id="KM817677">
    <property type="protein sequence ID" value="AJG39247.1"/>
    <property type="molecule type" value="Viral_cRNA"/>
</dbReference>
<keyword evidence="2" id="KW-0548">Nucleotidyltransferase</keyword>
<dbReference type="GO" id="GO:0003968">
    <property type="term" value="F:RNA-directed RNA polymerase activity"/>
    <property type="evidence" value="ECO:0007669"/>
    <property type="project" value="UniProtKB-KW"/>
</dbReference>
<dbReference type="Pfam" id="PF04196">
    <property type="entry name" value="Bunya_RdRp"/>
    <property type="match status" value="1"/>
</dbReference>